<dbReference type="EMBL" id="CM023486">
    <property type="protein sequence ID" value="KAH6928390.1"/>
    <property type="molecule type" value="Genomic_DNA"/>
</dbReference>
<gene>
    <name evidence="1" type="ORF">HPB50_015474</name>
</gene>
<keyword evidence="2" id="KW-1185">Reference proteome</keyword>
<organism evidence="1 2">
    <name type="scientific">Hyalomma asiaticum</name>
    <name type="common">Tick</name>
    <dbReference type="NCBI Taxonomy" id="266040"/>
    <lineage>
        <taxon>Eukaryota</taxon>
        <taxon>Metazoa</taxon>
        <taxon>Ecdysozoa</taxon>
        <taxon>Arthropoda</taxon>
        <taxon>Chelicerata</taxon>
        <taxon>Arachnida</taxon>
        <taxon>Acari</taxon>
        <taxon>Parasitiformes</taxon>
        <taxon>Ixodida</taxon>
        <taxon>Ixodoidea</taxon>
        <taxon>Ixodidae</taxon>
        <taxon>Hyalomminae</taxon>
        <taxon>Hyalomma</taxon>
    </lineage>
</organism>
<name>A0ACB7S0Y6_HYAAI</name>
<comment type="caution">
    <text evidence="1">The sequence shown here is derived from an EMBL/GenBank/DDBJ whole genome shotgun (WGS) entry which is preliminary data.</text>
</comment>
<reference evidence="1" key="1">
    <citation type="submission" date="2020-05" db="EMBL/GenBank/DDBJ databases">
        <title>Large-scale comparative analyses of tick genomes elucidate their genetic diversity and vector capacities.</title>
        <authorList>
            <person name="Jia N."/>
            <person name="Wang J."/>
            <person name="Shi W."/>
            <person name="Du L."/>
            <person name="Sun Y."/>
            <person name="Zhan W."/>
            <person name="Jiang J."/>
            <person name="Wang Q."/>
            <person name="Zhang B."/>
            <person name="Ji P."/>
            <person name="Sakyi L.B."/>
            <person name="Cui X."/>
            <person name="Yuan T."/>
            <person name="Jiang B."/>
            <person name="Yang W."/>
            <person name="Lam T.T.-Y."/>
            <person name="Chang Q."/>
            <person name="Ding S."/>
            <person name="Wang X."/>
            <person name="Zhu J."/>
            <person name="Ruan X."/>
            <person name="Zhao L."/>
            <person name="Wei J."/>
            <person name="Que T."/>
            <person name="Du C."/>
            <person name="Cheng J."/>
            <person name="Dai P."/>
            <person name="Han X."/>
            <person name="Huang E."/>
            <person name="Gao Y."/>
            <person name="Liu J."/>
            <person name="Shao H."/>
            <person name="Ye R."/>
            <person name="Li L."/>
            <person name="Wei W."/>
            <person name="Wang X."/>
            <person name="Wang C."/>
            <person name="Yang T."/>
            <person name="Huo Q."/>
            <person name="Li W."/>
            <person name="Guo W."/>
            <person name="Chen H."/>
            <person name="Zhou L."/>
            <person name="Ni X."/>
            <person name="Tian J."/>
            <person name="Zhou Y."/>
            <person name="Sheng Y."/>
            <person name="Liu T."/>
            <person name="Pan Y."/>
            <person name="Xia L."/>
            <person name="Li J."/>
            <person name="Zhao F."/>
            <person name="Cao W."/>
        </authorList>
    </citation>
    <scope>NUCLEOTIDE SEQUENCE</scope>
    <source>
        <strain evidence="1">Hyas-2018</strain>
    </source>
</reference>
<sequence length="423" mass="46635">MHYLAERRSKIGQTQQRPPVPPSFVLFPLRRALQTCGKLFQRATPRAFVWFAARPESSEETRASLSPRFPPGVTEPSDESYVAPSVARHLWGAQASSAKSSLSAAARGAPIEALRDSHQCATVTEENDELLKNELDRRSALLDEAVAVVRGSIPDIDAYTAAEVQINNSKVLAKQDCGLVKPSAYFYEGLAVPELIAILAHNRVRAQIHIAPLQKNMSPVYHRARRDARARKLAKQYGTDPDTLYTDAASCGTHGFSLAAVGSVSRPGLITCASAGINSVNTAETLAVALAIKTKESLRQGCYTLTDSQIACRYFTSICVPECVAHLLGATLDQDHSIIWCPAVIEATRKDRAAGAARALTHRATVPRLDTRLQPQAPHTPRDILEHQRRQRRRYSTPHPRLNVKEAHEWRLLQTNTYTRTCV</sequence>
<evidence type="ECO:0000313" key="1">
    <source>
        <dbReference type="EMBL" id="KAH6928390.1"/>
    </source>
</evidence>
<evidence type="ECO:0000313" key="2">
    <source>
        <dbReference type="Proteomes" id="UP000821845"/>
    </source>
</evidence>
<accession>A0ACB7S0Y6</accession>
<proteinExistence type="predicted"/>
<protein>
    <submittedName>
        <fullName evidence="1">Uncharacterized protein</fullName>
    </submittedName>
</protein>
<dbReference type="Proteomes" id="UP000821845">
    <property type="component" value="Chromosome 6"/>
</dbReference>